<evidence type="ECO:0000256" key="1">
    <source>
        <dbReference type="ARBA" id="ARBA00004141"/>
    </source>
</evidence>
<gene>
    <name evidence="10" type="primary">LOC115215394</name>
</gene>
<name>A0A7E6F6B6_9MOLL</name>
<dbReference type="InterPro" id="IPR007007">
    <property type="entry name" value="Ninjurin"/>
</dbReference>
<sequence>MRHIEMNSRHSHENSTSYGLSIDEMPPASKHFNYNRYLTKKTMAQGLLDISLLMSNMSQLKSVLDSGQGSSYFILLITLISVSLVLQVVVAHMLWILAVSRGSTQEQLKRQNILNNIIVILILIITISNIFITAFAVQNKN</sequence>
<keyword evidence="5 8" id="KW-1133">Transmembrane helix</keyword>
<keyword evidence="3 8" id="KW-0812">Transmembrane</keyword>
<organism evidence="9 10">
    <name type="scientific">Octopus sinensis</name>
    <name type="common">East Asian common octopus</name>
    <dbReference type="NCBI Taxonomy" id="2607531"/>
    <lineage>
        <taxon>Eukaryota</taxon>
        <taxon>Metazoa</taxon>
        <taxon>Spiralia</taxon>
        <taxon>Lophotrochozoa</taxon>
        <taxon>Mollusca</taxon>
        <taxon>Cephalopoda</taxon>
        <taxon>Coleoidea</taxon>
        <taxon>Octopodiformes</taxon>
        <taxon>Octopoda</taxon>
        <taxon>Incirrata</taxon>
        <taxon>Octopodidae</taxon>
        <taxon>Octopus</taxon>
    </lineage>
</organism>
<evidence type="ECO:0000256" key="3">
    <source>
        <dbReference type="ARBA" id="ARBA00022692"/>
    </source>
</evidence>
<accession>A0A7E6F6B6</accession>
<dbReference type="PANTHER" id="PTHR12316:SF17">
    <property type="entry name" value="NINJURIN C, ISOFORM D"/>
    <property type="match status" value="1"/>
</dbReference>
<feature type="region of interest" description="Disordered" evidence="7">
    <location>
        <begin position="1"/>
        <end position="22"/>
    </location>
</feature>
<feature type="transmembrane region" description="Helical" evidence="8">
    <location>
        <begin position="72"/>
        <end position="97"/>
    </location>
</feature>
<protein>
    <submittedName>
        <fullName evidence="10">Ninjurin-2 isoform X3</fullName>
    </submittedName>
</protein>
<dbReference type="AlphaFoldDB" id="A0A7E6F6B6"/>
<comment type="subcellular location">
    <subcellularLocation>
        <location evidence="1">Membrane</location>
        <topology evidence="1">Multi-pass membrane protein</topology>
    </subcellularLocation>
</comment>
<dbReference type="GO" id="GO:0016020">
    <property type="term" value="C:membrane"/>
    <property type="evidence" value="ECO:0007669"/>
    <property type="project" value="UniProtKB-SubCell"/>
</dbReference>
<evidence type="ECO:0000256" key="2">
    <source>
        <dbReference type="ARBA" id="ARBA00008141"/>
    </source>
</evidence>
<dbReference type="PANTHER" id="PTHR12316">
    <property type="entry name" value="NINJURIN-RELATED"/>
    <property type="match status" value="1"/>
</dbReference>
<feature type="compositionally biased region" description="Basic and acidic residues" evidence="7">
    <location>
        <begin position="1"/>
        <end position="13"/>
    </location>
</feature>
<dbReference type="GO" id="GO:0042246">
    <property type="term" value="P:tissue regeneration"/>
    <property type="evidence" value="ECO:0007669"/>
    <property type="project" value="InterPro"/>
</dbReference>
<keyword evidence="9" id="KW-1185">Reference proteome</keyword>
<evidence type="ECO:0000256" key="8">
    <source>
        <dbReference type="SAM" id="Phobius"/>
    </source>
</evidence>
<evidence type="ECO:0000256" key="4">
    <source>
        <dbReference type="ARBA" id="ARBA00022889"/>
    </source>
</evidence>
<dbReference type="GO" id="GO:0007155">
    <property type="term" value="P:cell adhesion"/>
    <property type="evidence" value="ECO:0007669"/>
    <property type="project" value="UniProtKB-KW"/>
</dbReference>
<dbReference type="RefSeq" id="XP_036362492.1">
    <property type="nucleotide sequence ID" value="XM_036506599.1"/>
</dbReference>
<reference evidence="10" key="1">
    <citation type="submission" date="2025-08" db="UniProtKB">
        <authorList>
            <consortium name="RefSeq"/>
        </authorList>
    </citation>
    <scope>IDENTIFICATION</scope>
</reference>
<evidence type="ECO:0000313" key="10">
    <source>
        <dbReference type="RefSeq" id="XP_036362492.1"/>
    </source>
</evidence>
<dbReference type="Pfam" id="PF04923">
    <property type="entry name" value="Ninjurin"/>
    <property type="match status" value="1"/>
</dbReference>
<evidence type="ECO:0000256" key="7">
    <source>
        <dbReference type="SAM" id="MobiDB-lite"/>
    </source>
</evidence>
<evidence type="ECO:0000313" key="9">
    <source>
        <dbReference type="Proteomes" id="UP000515154"/>
    </source>
</evidence>
<evidence type="ECO:0000256" key="6">
    <source>
        <dbReference type="ARBA" id="ARBA00023136"/>
    </source>
</evidence>
<feature type="transmembrane region" description="Helical" evidence="8">
    <location>
        <begin position="117"/>
        <end position="137"/>
    </location>
</feature>
<evidence type="ECO:0000256" key="5">
    <source>
        <dbReference type="ARBA" id="ARBA00022989"/>
    </source>
</evidence>
<keyword evidence="4" id="KW-0130">Cell adhesion</keyword>
<keyword evidence="6 8" id="KW-0472">Membrane</keyword>
<proteinExistence type="inferred from homology"/>
<dbReference type="Proteomes" id="UP000515154">
    <property type="component" value="Linkage group LG1"/>
</dbReference>
<comment type="similarity">
    <text evidence="2">Belongs to the ninjurin family.</text>
</comment>